<dbReference type="RefSeq" id="WP_380427199.1">
    <property type="nucleotide sequence ID" value="NZ_JBHRZV010000050.1"/>
</dbReference>
<name>A0ABV8CWL4_9STRE</name>
<gene>
    <name evidence="2" type="ORF">ACFORF_08220</name>
</gene>
<comment type="similarity">
    <text evidence="1">Belongs to the WXG100 family.</text>
</comment>
<evidence type="ECO:0000256" key="1">
    <source>
        <dbReference type="RuleBase" id="RU362001"/>
    </source>
</evidence>
<evidence type="ECO:0000313" key="3">
    <source>
        <dbReference type="Proteomes" id="UP001595807"/>
    </source>
</evidence>
<sequence>MTLIKLTPQELRDSAVKYINGSQSVHDVLSILRTEQEIIASNWSGTAFDSFEIQFNELAPNIEQFAQLLEDINQQLNSVANIIETTDADIVAQIPGLS</sequence>
<keyword evidence="3" id="KW-1185">Reference proteome</keyword>
<reference evidence="3" key="1">
    <citation type="journal article" date="2019" name="Int. J. Syst. Evol. Microbiol.">
        <title>The Global Catalogue of Microorganisms (GCM) 10K type strain sequencing project: providing services to taxonomists for standard genome sequencing and annotation.</title>
        <authorList>
            <consortium name="The Broad Institute Genomics Platform"/>
            <consortium name="The Broad Institute Genome Sequencing Center for Infectious Disease"/>
            <person name="Wu L."/>
            <person name="Ma J."/>
        </authorList>
    </citation>
    <scope>NUCLEOTIDE SEQUENCE [LARGE SCALE GENOMIC DNA]</scope>
    <source>
        <strain evidence="3">CCUG 67170</strain>
    </source>
</reference>
<dbReference type="InterPro" id="IPR036689">
    <property type="entry name" value="ESAT-6-like_sf"/>
</dbReference>
<accession>A0ABV8CWL4</accession>
<proteinExistence type="inferred from homology"/>
<dbReference type="Pfam" id="PF06013">
    <property type="entry name" value="WXG100"/>
    <property type="match status" value="1"/>
</dbReference>
<dbReference type="InterPro" id="IPR010310">
    <property type="entry name" value="T7SS_ESAT-6-like"/>
</dbReference>
<dbReference type="Gene3D" id="1.10.287.1060">
    <property type="entry name" value="ESAT-6-like"/>
    <property type="match status" value="1"/>
</dbReference>
<protein>
    <recommendedName>
        <fullName evidence="1">ESAT-6-like protein</fullName>
    </recommendedName>
</protein>
<organism evidence="2 3">
    <name type="scientific">Streptococcus caprae</name>
    <dbReference type="NCBI Taxonomy" id="1640501"/>
    <lineage>
        <taxon>Bacteria</taxon>
        <taxon>Bacillati</taxon>
        <taxon>Bacillota</taxon>
        <taxon>Bacilli</taxon>
        <taxon>Lactobacillales</taxon>
        <taxon>Streptococcaceae</taxon>
        <taxon>Streptococcus</taxon>
    </lineage>
</organism>
<dbReference type="Proteomes" id="UP001595807">
    <property type="component" value="Unassembled WGS sequence"/>
</dbReference>
<evidence type="ECO:0000313" key="2">
    <source>
        <dbReference type="EMBL" id="MFC3928544.1"/>
    </source>
</evidence>
<dbReference type="EMBL" id="JBHRZV010000050">
    <property type="protein sequence ID" value="MFC3928544.1"/>
    <property type="molecule type" value="Genomic_DNA"/>
</dbReference>
<dbReference type="SUPFAM" id="SSF140453">
    <property type="entry name" value="EsxAB dimer-like"/>
    <property type="match status" value="1"/>
</dbReference>
<comment type="caution">
    <text evidence="2">The sequence shown here is derived from an EMBL/GenBank/DDBJ whole genome shotgun (WGS) entry which is preliminary data.</text>
</comment>
<dbReference type="NCBIfam" id="TIGR03930">
    <property type="entry name" value="WXG100_ESAT6"/>
    <property type="match status" value="1"/>
</dbReference>